<gene>
    <name evidence="1" type="ORF">VNO80_24287</name>
</gene>
<comment type="caution">
    <text evidence="1">The sequence shown here is derived from an EMBL/GenBank/DDBJ whole genome shotgun (WGS) entry which is preliminary data.</text>
</comment>
<evidence type="ECO:0000313" key="2">
    <source>
        <dbReference type="Proteomes" id="UP001374584"/>
    </source>
</evidence>
<reference evidence="1 2" key="1">
    <citation type="submission" date="2024-01" db="EMBL/GenBank/DDBJ databases">
        <title>The genomes of 5 underutilized Papilionoideae crops provide insights into root nodulation and disease resistanc.</title>
        <authorList>
            <person name="Jiang F."/>
        </authorList>
    </citation>
    <scope>NUCLEOTIDE SEQUENCE [LARGE SCALE GENOMIC DNA]</scope>
    <source>
        <strain evidence="1">JINMINGXINNONG_FW02</strain>
        <tissue evidence="1">Leaves</tissue>
    </source>
</reference>
<protein>
    <submittedName>
        <fullName evidence="1">Uncharacterized protein</fullName>
    </submittedName>
</protein>
<name>A0AAN9QKX1_PHACN</name>
<proteinExistence type="predicted"/>
<dbReference type="Proteomes" id="UP001374584">
    <property type="component" value="Unassembled WGS sequence"/>
</dbReference>
<keyword evidence="2" id="KW-1185">Reference proteome</keyword>
<dbReference type="EMBL" id="JAYMYR010000009">
    <property type="protein sequence ID" value="KAK7341360.1"/>
    <property type="molecule type" value="Genomic_DNA"/>
</dbReference>
<sequence>MTAAFNSFTNFLRGKRGLCLWERKKGACSFLSSLSLSDQTDTDRHAHNTHRCIREILTLSLSLSRIIAPNPFRVQMDLRS</sequence>
<organism evidence="1 2">
    <name type="scientific">Phaseolus coccineus</name>
    <name type="common">Scarlet runner bean</name>
    <name type="synonym">Phaseolus multiflorus</name>
    <dbReference type="NCBI Taxonomy" id="3886"/>
    <lineage>
        <taxon>Eukaryota</taxon>
        <taxon>Viridiplantae</taxon>
        <taxon>Streptophyta</taxon>
        <taxon>Embryophyta</taxon>
        <taxon>Tracheophyta</taxon>
        <taxon>Spermatophyta</taxon>
        <taxon>Magnoliopsida</taxon>
        <taxon>eudicotyledons</taxon>
        <taxon>Gunneridae</taxon>
        <taxon>Pentapetalae</taxon>
        <taxon>rosids</taxon>
        <taxon>fabids</taxon>
        <taxon>Fabales</taxon>
        <taxon>Fabaceae</taxon>
        <taxon>Papilionoideae</taxon>
        <taxon>50 kb inversion clade</taxon>
        <taxon>NPAAA clade</taxon>
        <taxon>indigoferoid/millettioid clade</taxon>
        <taxon>Phaseoleae</taxon>
        <taxon>Phaseolus</taxon>
    </lineage>
</organism>
<dbReference type="AlphaFoldDB" id="A0AAN9QKX1"/>
<accession>A0AAN9QKX1</accession>
<evidence type="ECO:0000313" key="1">
    <source>
        <dbReference type="EMBL" id="KAK7341360.1"/>
    </source>
</evidence>